<name>A0A0A9EDW9_ARUDO</name>
<feature type="region of interest" description="Disordered" evidence="1">
    <location>
        <begin position="23"/>
        <end position="114"/>
    </location>
</feature>
<proteinExistence type="predicted"/>
<dbReference type="EMBL" id="GBRH01203678">
    <property type="protein sequence ID" value="JAD94217.1"/>
    <property type="molecule type" value="Transcribed_RNA"/>
</dbReference>
<dbReference type="AlphaFoldDB" id="A0A0A9EDW9"/>
<feature type="chain" id="PRO_5002064253" evidence="2">
    <location>
        <begin position="26"/>
        <end position="114"/>
    </location>
</feature>
<evidence type="ECO:0000256" key="1">
    <source>
        <dbReference type="SAM" id="MobiDB-lite"/>
    </source>
</evidence>
<reference evidence="3" key="2">
    <citation type="journal article" date="2015" name="Data Brief">
        <title>Shoot transcriptome of the giant reed, Arundo donax.</title>
        <authorList>
            <person name="Barrero R.A."/>
            <person name="Guerrero F.D."/>
            <person name="Moolhuijzen P."/>
            <person name="Goolsby J.A."/>
            <person name="Tidwell J."/>
            <person name="Bellgard S.E."/>
            <person name="Bellgard M.I."/>
        </authorList>
    </citation>
    <scope>NUCLEOTIDE SEQUENCE</scope>
    <source>
        <tissue evidence="3">Shoot tissue taken approximately 20 cm above the soil surface</tissue>
    </source>
</reference>
<keyword evidence="2" id="KW-0732">Signal</keyword>
<sequence length="114" mass="12222">MSCFLSRARILPVLCLRRGLSSASAAEAEALPPPRGGDGARGRHAARKRGGAHLGPPRVRLQRTSASPGTTRRRRGGRSSSFRPGLSPPCRAGRARLSSTRRSGPRAINLYRDL</sequence>
<organism evidence="3">
    <name type="scientific">Arundo donax</name>
    <name type="common">Giant reed</name>
    <name type="synonym">Donax arundinaceus</name>
    <dbReference type="NCBI Taxonomy" id="35708"/>
    <lineage>
        <taxon>Eukaryota</taxon>
        <taxon>Viridiplantae</taxon>
        <taxon>Streptophyta</taxon>
        <taxon>Embryophyta</taxon>
        <taxon>Tracheophyta</taxon>
        <taxon>Spermatophyta</taxon>
        <taxon>Magnoliopsida</taxon>
        <taxon>Liliopsida</taxon>
        <taxon>Poales</taxon>
        <taxon>Poaceae</taxon>
        <taxon>PACMAD clade</taxon>
        <taxon>Arundinoideae</taxon>
        <taxon>Arundineae</taxon>
        <taxon>Arundo</taxon>
    </lineage>
</organism>
<evidence type="ECO:0000256" key="2">
    <source>
        <dbReference type="SAM" id="SignalP"/>
    </source>
</evidence>
<evidence type="ECO:0000313" key="3">
    <source>
        <dbReference type="EMBL" id="JAD94217.1"/>
    </source>
</evidence>
<protein>
    <submittedName>
        <fullName evidence="3">Uncharacterized protein</fullName>
    </submittedName>
</protein>
<feature type="signal peptide" evidence="2">
    <location>
        <begin position="1"/>
        <end position="25"/>
    </location>
</feature>
<reference evidence="3" key="1">
    <citation type="submission" date="2014-09" db="EMBL/GenBank/DDBJ databases">
        <authorList>
            <person name="Magalhaes I.L.F."/>
            <person name="Oliveira U."/>
            <person name="Santos F.R."/>
            <person name="Vidigal T.H.D.A."/>
            <person name="Brescovit A.D."/>
            <person name="Santos A.J."/>
        </authorList>
    </citation>
    <scope>NUCLEOTIDE SEQUENCE</scope>
    <source>
        <tissue evidence="3">Shoot tissue taken approximately 20 cm above the soil surface</tissue>
    </source>
</reference>
<feature type="compositionally biased region" description="Low complexity" evidence="1">
    <location>
        <begin position="78"/>
        <end position="89"/>
    </location>
</feature>
<feature type="compositionally biased region" description="Basic residues" evidence="1">
    <location>
        <begin position="42"/>
        <end position="51"/>
    </location>
</feature>
<accession>A0A0A9EDW9</accession>